<sequence>MLTSATALITAVMLGSCIAYINPGCKLVYITYITDDCVMSLELQGDMPSWLPREDVATEILNVNYTLLVDFATKQVCRCQPPAVSKSCPVSLSDAVSRLLSACPLVASTVAYNAP</sequence>
<gene>
    <name evidence="3 4" type="primary">LOC108667515</name>
</gene>
<dbReference type="KEGG" id="hazt:108667515"/>
<protein>
    <submittedName>
        <fullName evidence="3 4">Uncharacterized protein LOC108667515</fullName>
    </submittedName>
</protein>
<feature type="chain" id="PRO_5044664393" evidence="1">
    <location>
        <begin position="20"/>
        <end position="115"/>
    </location>
</feature>
<dbReference type="OrthoDB" id="10530986at2759"/>
<evidence type="ECO:0000313" key="3">
    <source>
        <dbReference type="RefSeq" id="XP_018010037.1"/>
    </source>
</evidence>
<evidence type="ECO:0000256" key="1">
    <source>
        <dbReference type="SAM" id="SignalP"/>
    </source>
</evidence>
<evidence type="ECO:0000313" key="2">
    <source>
        <dbReference type="Proteomes" id="UP000694843"/>
    </source>
</evidence>
<proteinExistence type="predicted"/>
<dbReference type="GeneID" id="108667515"/>
<evidence type="ECO:0000313" key="4">
    <source>
        <dbReference type="RefSeq" id="XP_047740956.1"/>
    </source>
</evidence>
<keyword evidence="1" id="KW-0732">Signal</keyword>
<dbReference type="RefSeq" id="XP_047740956.1">
    <property type="nucleotide sequence ID" value="XM_047885000.1"/>
</dbReference>
<dbReference type="RefSeq" id="XP_018010037.1">
    <property type="nucleotide sequence ID" value="XM_018154548.2"/>
</dbReference>
<feature type="signal peptide" evidence="1">
    <location>
        <begin position="1"/>
        <end position="19"/>
    </location>
</feature>
<keyword evidence="2" id="KW-1185">Reference proteome</keyword>
<accession>A0A8B7N804</accession>
<dbReference type="Proteomes" id="UP000694843">
    <property type="component" value="Unplaced"/>
</dbReference>
<organism evidence="3">
    <name type="scientific">Hyalella azteca</name>
    <name type="common">Amphipod</name>
    <dbReference type="NCBI Taxonomy" id="294128"/>
    <lineage>
        <taxon>Eukaryota</taxon>
        <taxon>Metazoa</taxon>
        <taxon>Ecdysozoa</taxon>
        <taxon>Arthropoda</taxon>
        <taxon>Crustacea</taxon>
        <taxon>Multicrustacea</taxon>
        <taxon>Malacostraca</taxon>
        <taxon>Eumalacostraca</taxon>
        <taxon>Peracarida</taxon>
        <taxon>Amphipoda</taxon>
        <taxon>Senticaudata</taxon>
        <taxon>Talitrida</taxon>
        <taxon>Talitroidea</taxon>
        <taxon>Hyalellidae</taxon>
        <taxon>Hyalella</taxon>
    </lineage>
</organism>
<name>A0A8B7N804_HYAAZ</name>
<reference evidence="3" key="1">
    <citation type="submission" date="2023-09" db="UniProtKB">
        <authorList>
            <consortium name="RefSeq"/>
        </authorList>
    </citation>
    <scope>IDENTIFICATION</scope>
    <source>
        <tissue evidence="3 4">Whole organism</tissue>
    </source>
</reference>
<dbReference type="AlphaFoldDB" id="A0A8B7N804"/>